<dbReference type="PROSITE" id="PS51910">
    <property type="entry name" value="GH18_2"/>
    <property type="match status" value="1"/>
</dbReference>
<dbReference type="InterPro" id="IPR011583">
    <property type="entry name" value="Chitinase_II/V-like_cat"/>
</dbReference>
<dbReference type="SUPFAM" id="SSF51445">
    <property type="entry name" value="(Trans)glycosidases"/>
    <property type="match status" value="1"/>
</dbReference>
<dbReference type="Pfam" id="PF00704">
    <property type="entry name" value="Glyco_hydro_18"/>
    <property type="match status" value="1"/>
</dbReference>
<dbReference type="SMART" id="SM00636">
    <property type="entry name" value="Glyco_18"/>
    <property type="match status" value="1"/>
</dbReference>
<accession>A0A1F5YYT7</accession>
<dbReference type="EMBL" id="MFJD01000001">
    <property type="protein sequence ID" value="OGG05062.1"/>
    <property type="molecule type" value="Genomic_DNA"/>
</dbReference>
<dbReference type="Gene3D" id="3.20.20.80">
    <property type="entry name" value="Glycosidases"/>
    <property type="match status" value="1"/>
</dbReference>
<dbReference type="PANTHER" id="PTHR46066">
    <property type="entry name" value="CHITINASE DOMAIN-CONTAINING PROTEIN 1 FAMILY MEMBER"/>
    <property type="match status" value="1"/>
</dbReference>
<proteinExistence type="predicted"/>
<protein>
    <recommendedName>
        <fullName evidence="1">GH18 domain-containing protein</fullName>
    </recommendedName>
</protein>
<sequence>MKNRLYFGIACTVTIVLTLSLVRLYPGIVRNRIISPLGSLTDPLTQQMKLKYYAWAPWWNPEDVTASMEKAAGRLSAVHPVWYKVNGDGKIEEIPARNGGEIRQMASASGIPVMPMISNEFDPERVSRILSSADLKSELAVRMVEIARNNGFAGWDIDWEQIAEKDRDAFTEFISYLKPVFNGTGLSLSVSVHARTGTADEWKLAKGHDYRGLSIYADQVRVMAYDFHNATSVPGPVTPKNRLEQAIRYAKANIPRDKLVLGLPFYGYDWDSRRGEPLSRKQLLERIEKNTGTWEYDAEALAVRGTYTVKGVKHIIWFENTASVTEKIRIAEKEGIFMFAFWCLGGEDPLIWESLE</sequence>
<dbReference type="InterPro" id="IPR001223">
    <property type="entry name" value="Glyco_hydro18_cat"/>
</dbReference>
<dbReference type="InterPro" id="IPR029070">
    <property type="entry name" value="Chitinase_insertion_sf"/>
</dbReference>
<organism evidence="2 3">
    <name type="scientific">Candidatus Gottesmanbacteria bacterium RBG_16_52_11</name>
    <dbReference type="NCBI Taxonomy" id="1798374"/>
    <lineage>
        <taxon>Bacteria</taxon>
        <taxon>Candidatus Gottesmaniibacteriota</taxon>
    </lineage>
</organism>
<evidence type="ECO:0000313" key="2">
    <source>
        <dbReference type="EMBL" id="OGG05062.1"/>
    </source>
</evidence>
<feature type="domain" description="GH18" evidence="1">
    <location>
        <begin position="49"/>
        <end position="356"/>
    </location>
</feature>
<evidence type="ECO:0000313" key="3">
    <source>
        <dbReference type="Proteomes" id="UP000178448"/>
    </source>
</evidence>
<dbReference type="GO" id="GO:0005975">
    <property type="term" value="P:carbohydrate metabolic process"/>
    <property type="evidence" value="ECO:0007669"/>
    <property type="project" value="InterPro"/>
</dbReference>
<name>A0A1F5YYT7_9BACT</name>
<dbReference type="GO" id="GO:0008061">
    <property type="term" value="F:chitin binding"/>
    <property type="evidence" value="ECO:0007669"/>
    <property type="project" value="InterPro"/>
</dbReference>
<dbReference type="PANTHER" id="PTHR46066:SF2">
    <property type="entry name" value="CHITINASE DOMAIN-CONTAINING PROTEIN 1"/>
    <property type="match status" value="1"/>
</dbReference>
<dbReference type="Proteomes" id="UP000178448">
    <property type="component" value="Unassembled WGS sequence"/>
</dbReference>
<gene>
    <name evidence="2" type="ORF">A2Z33_07320</name>
</gene>
<dbReference type="STRING" id="1798374.A2Z33_07320"/>
<dbReference type="InterPro" id="IPR017853">
    <property type="entry name" value="GH"/>
</dbReference>
<dbReference type="AlphaFoldDB" id="A0A1F5YYT7"/>
<reference evidence="2 3" key="1">
    <citation type="journal article" date="2016" name="Nat. Commun.">
        <title>Thousands of microbial genomes shed light on interconnected biogeochemical processes in an aquifer system.</title>
        <authorList>
            <person name="Anantharaman K."/>
            <person name="Brown C.T."/>
            <person name="Hug L.A."/>
            <person name="Sharon I."/>
            <person name="Castelle C.J."/>
            <person name="Probst A.J."/>
            <person name="Thomas B.C."/>
            <person name="Singh A."/>
            <person name="Wilkins M.J."/>
            <person name="Karaoz U."/>
            <person name="Brodie E.L."/>
            <person name="Williams K.H."/>
            <person name="Hubbard S.S."/>
            <person name="Banfield J.F."/>
        </authorList>
    </citation>
    <scope>NUCLEOTIDE SEQUENCE [LARGE SCALE GENOMIC DNA]</scope>
</reference>
<dbReference type="Gene3D" id="3.10.50.10">
    <property type="match status" value="1"/>
</dbReference>
<evidence type="ECO:0000259" key="1">
    <source>
        <dbReference type="PROSITE" id="PS51910"/>
    </source>
</evidence>
<comment type="caution">
    <text evidence="2">The sequence shown here is derived from an EMBL/GenBank/DDBJ whole genome shotgun (WGS) entry which is preliminary data.</text>
</comment>